<protein>
    <submittedName>
        <fullName evidence="1">Uncharacterized protein</fullName>
    </submittedName>
</protein>
<dbReference type="Proteomes" id="UP000276133">
    <property type="component" value="Unassembled WGS sequence"/>
</dbReference>
<dbReference type="EMBL" id="REGN01002032">
    <property type="protein sequence ID" value="RNA30876.1"/>
    <property type="molecule type" value="Genomic_DNA"/>
</dbReference>
<evidence type="ECO:0000313" key="2">
    <source>
        <dbReference type="Proteomes" id="UP000276133"/>
    </source>
</evidence>
<keyword evidence="2" id="KW-1185">Reference proteome</keyword>
<sequence>MEVLYESFALIMTFIYEKESSIQPIVNGQTVLEVNRVLNKHQNPIPIHLCKQMLKNERGFEHQNGESIDCDHVITNQVIRA</sequence>
<accession>A0A3M7S4Y9</accession>
<dbReference type="AlphaFoldDB" id="A0A3M7S4Y9"/>
<gene>
    <name evidence="1" type="ORF">BpHYR1_001249</name>
</gene>
<evidence type="ECO:0000313" key="1">
    <source>
        <dbReference type="EMBL" id="RNA30876.1"/>
    </source>
</evidence>
<reference evidence="1 2" key="1">
    <citation type="journal article" date="2018" name="Sci. Rep.">
        <title>Genomic signatures of local adaptation to the degree of environmental predictability in rotifers.</title>
        <authorList>
            <person name="Franch-Gras L."/>
            <person name="Hahn C."/>
            <person name="Garcia-Roger E.M."/>
            <person name="Carmona M.J."/>
            <person name="Serra M."/>
            <person name="Gomez A."/>
        </authorList>
    </citation>
    <scope>NUCLEOTIDE SEQUENCE [LARGE SCALE GENOMIC DNA]</scope>
    <source>
        <strain evidence="1">HYR1</strain>
    </source>
</reference>
<organism evidence="1 2">
    <name type="scientific">Brachionus plicatilis</name>
    <name type="common">Marine rotifer</name>
    <name type="synonym">Brachionus muelleri</name>
    <dbReference type="NCBI Taxonomy" id="10195"/>
    <lineage>
        <taxon>Eukaryota</taxon>
        <taxon>Metazoa</taxon>
        <taxon>Spiralia</taxon>
        <taxon>Gnathifera</taxon>
        <taxon>Rotifera</taxon>
        <taxon>Eurotatoria</taxon>
        <taxon>Monogononta</taxon>
        <taxon>Pseudotrocha</taxon>
        <taxon>Ploima</taxon>
        <taxon>Brachionidae</taxon>
        <taxon>Brachionus</taxon>
    </lineage>
</organism>
<comment type="caution">
    <text evidence="1">The sequence shown here is derived from an EMBL/GenBank/DDBJ whole genome shotgun (WGS) entry which is preliminary data.</text>
</comment>
<name>A0A3M7S4Y9_BRAPC</name>
<proteinExistence type="predicted"/>